<dbReference type="AlphaFoldDB" id="A0A6J6BW93"/>
<dbReference type="GO" id="GO:0005886">
    <property type="term" value="C:plasma membrane"/>
    <property type="evidence" value="ECO:0007669"/>
    <property type="project" value="UniProtKB-SubCell"/>
</dbReference>
<dbReference type="CDD" id="cd07984">
    <property type="entry name" value="LPLAT_LABLAT-like"/>
    <property type="match status" value="1"/>
</dbReference>
<reference evidence="7" key="1">
    <citation type="submission" date="2020-05" db="EMBL/GenBank/DDBJ databases">
        <authorList>
            <person name="Chiriac C."/>
            <person name="Salcher M."/>
            <person name="Ghai R."/>
            <person name="Kavagutti S V."/>
        </authorList>
    </citation>
    <scope>NUCLEOTIDE SEQUENCE</scope>
</reference>
<dbReference type="PANTHER" id="PTHR30606">
    <property type="entry name" value="LIPID A BIOSYNTHESIS LAUROYL ACYLTRANSFERASE"/>
    <property type="match status" value="1"/>
</dbReference>
<keyword evidence="2" id="KW-1003">Cell membrane</keyword>
<organism evidence="7">
    <name type="scientific">freshwater metagenome</name>
    <dbReference type="NCBI Taxonomy" id="449393"/>
    <lineage>
        <taxon>unclassified sequences</taxon>
        <taxon>metagenomes</taxon>
        <taxon>ecological metagenomes</taxon>
    </lineage>
</organism>
<dbReference type="PANTHER" id="PTHR30606:SF10">
    <property type="entry name" value="PHOSPHATIDYLINOSITOL MANNOSIDE ACYLTRANSFERASE"/>
    <property type="match status" value="1"/>
</dbReference>
<dbReference type="EMBL" id="CAEZSO010000084">
    <property type="protein sequence ID" value="CAB4543044.1"/>
    <property type="molecule type" value="Genomic_DNA"/>
</dbReference>
<accession>A0A6J6BW93</accession>
<dbReference type="GO" id="GO:1901137">
    <property type="term" value="P:carbohydrate derivative biosynthetic process"/>
    <property type="evidence" value="ECO:0007669"/>
    <property type="project" value="UniProtKB-ARBA"/>
</dbReference>
<dbReference type="NCBIfam" id="NF005919">
    <property type="entry name" value="PRK07920.1"/>
    <property type="match status" value="1"/>
</dbReference>
<keyword evidence="6" id="KW-0012">Acyltransferase</keyword>
<evidence type="ECO:0000256" key="2">
    <source>
        <dbReference type="ARBA" id="ARBA00022475"/>
    </source>
</evidence>
<sequence>MTGFRDRAADWAYATGWQVAGVIPQSWSRRAFETLANQTWARDGEGVQQLSSNLARVFDHSLEPHELAEYSRQAMQSYMRYWNETFALPHWSHGDIADKVEIVHEERLKAAIERGNGVVIALSHSGNWDLAGAWLALTHGGFTTVAERLKPEGLFERFKAHRESLGMEVLAADGGPRVLATMSTRLREGGTVCLLADRDLNGTGVIVNFFNEPAHFPAGPAALAVSTGAALITVRLSYSGDKLVIDFDEPLVELLPDTATRHDRVQVLTQQVADQFQAAITAHPTDWHMMQSFWDSDRGLS</sequence>
<evidence type="ECO:0000256" key="5">
    <source>
        <dbReference type="ARBA" id="ARBA00023136"/>
    </source>
</evidence>
<dbReference type="GO" id="GO:0016746">
    <property type="term" value="F:acyltransferase activity"/>
    <property type="evidence" value="ECO:0007669"/>
    <property type="project" value="UniProtKB-KW"/>
</dbReference>
<dbReference type="Pfam" id="PF03279">
    <property type="entry name" value="Lip_A_acyltrans"/>
    <property type="match status" value="1"/>
</dbReference>
<keyword evidence="4" id="KW-0808">Transferase</keyword>
<protein>
    <submittedName>
        <fullName evidence="7">Unannotated protein</fullName>
    </submittedName>
</protein>
<evidence type="ECO:0000313" key="7">
    <source>
        <dbReference type="EMBL" id="CAB4543044.1"/>
    </source>
</evidence>
<gene>
    <name evidence="7" type="ORF">UFOPK1446_00512</name>
</gene>
<evidence type="ECO:0000256" key="3">
    <source>
        <dbReference type="ARBA" id="ARBA00022519"/>
    </source>
</evidence>
<evidence type="ECO:0000256" key="1">
    <source>
        <dbReference type="ARBA" id="ARBA00004533"/>
    </source>
</evidence>
<dbReference type="InterPro" id="IPR004960">
    <property type="entry name" value="LipA_acyltrans"/>
</dbReference>
<evidence type="ECO:0000256" key="6">
    <source>
        <dbReference type="ARBA" id="ARBA00023315"/>
    </source>
</evidence>
<name>A0A6J6BW93_9ZZZZ</name>
<proteinExistence type="predicted"/>
<comment type="subcellular location">
    <subcellularLocation>
        <location evidence="1">Cell inner membrane</location>
    </subcellularLocation>
</comment>
<dbReference type="GO" id="GO:0008610">
    <property type="term" value="P:lipid biosynthetic process"/>
    <property type="evidence" value="ECO:0007669"/>
    <property type="project" value="UniProtKB-ARBA"/>
</dbReference>
<keyword evidence="5" id="KW-0472">Membrane</keyword>
<evidence type="ECO:0000256" key="4">
    <source>
        <dbReference type="ARBA" id="ARBA00022679"/>
    </source>
</evidence>
<keyword evidence="3" id="KW-0997">Cell inner membrane</keyword>